<protein>
    <recommendedName>
        <fullName evidence="7">Roc domain-containing protein</fullName>
    </recommendedName>
</protein>
<evidence type="ECO:0000256" key="4">
    <source>
        <dbReference type="PIRSR" id="PIRSR606689-1"/>
    </source>
</evidence>
<dbReference type="GO" id="GO:0046872">
    <property type="term" value="F:metal ion binding"/>
    <property type="evidence" value="ECO:0007669"/>
    <property type="project" value="UniProtKB-KW"/>
</dbReference>
<keyword evidence="1" id="KW-0677">Repeat</keyword>
<proteinExistence type="predicted"/>
<dbReference type="GO" id="GO:0003924">
    <property type="term" value="F:GTPase activity"/>
    <property type="evidence" value="ECO:0007669"/>
    <property type="project" value="InterPro"/>
</dbReference>
<dbReference type="Pfam" id="PF20700">
    <property type="entry name" value="Mutator"/>
    <property type="match status" value="1"/>
</dbReference>
<dbReference type="EMBL" id="CAJPWZ010000536">
    <property type="protein sequence ID" value="CAG2195886.1"/>
    <property type="molecule type" value="Genomic_DNA"/>
</dbReference>
<organism evidence="8 9">
    <name type="scientific">Mytilus edulis</name>
    <name type="common">Blue mussel</name>
    <dbReference type="NCBI Taxonomy" id="6550"/>
    <lineage>
        <taxon>Eukaryota</taxon>
        <taxon>Metazoa</taxon>
        <taxon>Spiralia</taxon>
        <taxon>Lophotrochozoa</taxon>
        <taxon>Mollusca</taxon>
        <taxon>Bivalvia</taxon>
        <taxon>Autobranchia</taxon>
        <taxon>Pteriomorphia</taxon>
        <taxon>Mytilida</taxon>
        <taxon>Mytiloidea</taxon>
        <taxon>Mytilidae</taxon>
        <taxon>Mytilinae</taxon>
        <taxon>Mytilus</taxon>
    </lineage>
</organism>
<dbReference type="Pfam" id="PF08477">
    <property type="entry name" value="Roc"/>
    <property type="match status" value="1"/>
</dbReference>
<keyword evidence="5" id="KW-0460">Magnesium</keyword>
<comment type="caution">
    <text evidence="8">The sequence shown here is derived from an EMBL/GenBank/DDBJ whole genome shotgun (WGS) entry which is preliminary data.</text>
</comment>
<gene>
    <name evidence="8" type="ORF">MEDL_10788</name>
</gene>
<sequence length="1003" mass="113888">MKGKRKRNQYKVGNQAHLLRFVSLTTDQDCGVNNSVAPSTAPSTPPSTQVLKNLSMQVSPAPPKFKLSNSATDLATKNTTESVCPQTEKCATTVKLLRPHKLSDDYLDEYLEDKSTENRTVDRDLNILMINSLIICHLNKSPKCVVPHFELVQETQWGLGWIWKMKCTNCKFISEKYKLFREIDTGRAGRKSATINYGFQTGVINCNIGNDSARLLLTSSCIPPMSKGTMQRITNTVCDKVVKLAENETEQVVESFRKRNETLGLNKNSPIKLQMDGTYQSVHIKSRHKMGQNASQVIGIACENETDNHDIIGFHLVNKLCWVGAWLRGKGYDIECPNHEYCTSNTNRHDPLSEKDLGYEIVNRLADTIHRGQSQFREVLRAKFSVGMFPGATKAQRNDIKIAFANDLKLRSHGIMKCLFAKYNGDRQQISKCLPRIVKSVVNCYSGNCSDTCRWSITLCNGGIKTSWWYKSINLSSHGLQNGSLKPNKTDKLLIESLLEMKLSQTALNQMQFFSNTNKCESVNRTISTYLPKNKNFSRNALGRASAAVLKVNNKRDVALAKTLKAVGCGLGRKSRAVVALKKYGRTPYDIAARRKQRQYKEVMEYLQTVMSEKSSGVTAELEIKDDVVPTEIKLMADKRSIDLYLKLLESGSEKKRDIRLVVVGKQGAGKTSLIRRLFGEDITDVTSTNGIKIHKIKCKAMSDDGIWNKLDEKNEVTEALGRLLKEFEEQLQDKGTKEKPVESHMAIKDKRPAIFYDESMKSETETRQPTILKPPEVAEPHSEPPVTPKQSNKFSEQAARDFETMLTAKSKVDVHDKEEYATFLLWDFAGDEEFYHTHQTFLSQDAMYLVVTKLNEADDPNAQALFRLWIDSIHCYSRLEEGNILSDDKTMTSGDLDPPVVIVGTWKDAVTSKTNTVEEACRKNFLQYTEKLADDEREHIRLAYFISNKEDECSVFQQIRQTILNLARGMRTWNKEYPLKFIQLNNDFKNKRKNYLLVSYQK</sequence>
<dbReference type="PROSITE" id="PS51424">
    <property type="entry name" value="ROC"/>
    <property type="match status" value="1"/>
</dbReference>
<dbReference type="Proteomes" id="UP000683360">
    <property type="component" value="Unassembled WGS sequence"/>
</dbReference>
<keyword evidence="2 4" id="KW-0547">Nucleotide-binding</keyword>
<dbReference type="InterPro" id="IPR020859">
    <property type="entry name" value="ROC"/>
</dbReference>
<evidence type="ECO:0000256" key="3">
    <source>
        <dbReference type="ARBA" id="ARBA00023134"/>
    </source>
</evidence>
<keyword evidence="3 4" id="KW-0342">GTP-binding</keyword>
<dbReference type="InterPro" id="IPR027417">
    <property type="entry name" value="P-loop_NTPase"/>
</dbReference>
<feature type="region of interest" description="Disordered" evidence="6">
    <location>
        <begin position="760"/>
        <end position="794"/>
    </location>
</feature>
<evidence type="ECO:0000259" key="7">
    <source>
        <dbReference type="PROSITE" id="PS51424"/>
    </source>
</evidence>
<dbReference type="OrthoDB" id="40118at2759"/>
<feature type="binding site" evidence="5">
    <location>
        <position position="689"/>
    </location>
    <ligand>
        <name>Mg(2+)</name>
        <dbReference type="ChEBI" id="CHEBI:18420"/>
    </ligand>
</feature>
<evidence type="ECO:0000256" key="5">
    <source>
        <dbReference type="PIRSR" id="PIRSR606689-2"/>
    </source>
</evidence>
<dbReference type="InterPro" id="IPR049012">
    <property type="entry name" value="Mutator_transp_dom"/>
</dbReference>
<feature type="binding site" evidence="4">
    <location>
        <begin position="665"/>
        <end position="672"/>
    </location>
    <ligand>
        <name>GTP</name>
        <dbReference type="ChEBI" id="CHEBI:37565"/>
    </ligand>
</feature>
<feature type="domain" description="Roc" evidence="7">
    <location>
        <begin position="652"/>
        <end position="971"/>
    </location>
</feature>
<keyword evidence="5" id="KW-0479">Metal-binding</keyword>
<dbReference type="Pfam" id="PF00025">
    <property type="entry name" value="Arf"/>
    <property type="match status" value="1"/>
</dbReference>
<name>A0A8S3QMS9_MYTED</name>
<keyword evidence="9" id="KW-1185">Reference proteome</keyword>
<evidence type="ECO:0000256" key="1">
    <source>
        <dbReference type="ARBA" id="ARBA00022737"/>
    </source>
</evidence>
<dbReference type="GO" id="GO:0005525">
    <property type="term" value="F:GTP binding"/>
    <property type="evidence" value="ECO:0007669"/>
    <property type="project" value="UniProtKB-KW"/>
</dbReference>
<evidence type="ECO:0000313" key="9">
    <source>
        <dbReference type="Proteomes" id="UP000683360"/>
    </source>
</evidence>
<feature type="binding site" evidence="5">
    <location>
        <position position="672"/>
    </location>
    <ligand>
        <name>Mg(2+)</name>
        <dbReference type="ChEBI" id="CHEBI:18420"/>
    </ligand>
</feature>
<evidence type="ECO:0000313" key="8">
    <source>
        <dbReference type="EMBL" id="CAG2195886.1"/>
    </source>
</evidence>
<accession>A0A8S3QMS9</accession>
<evidence type="ECO:0000256" key="6">
    <source>
        <dbReference type="SAM" id="MobiDB-lite"/>
    </source>
</evidence>
<dbReference type="InterPro" id="IPR006689">
    <property type="entry name" value="Small_GTPase_ARF/SAR"/>
</dbReference>
<reference evidence="8" key="1">
    <citation type="submission" date="2021-03" db="EMBL/GenBank/DDBJ databases">
        <authorList>
            <person name="Bekaert M."/>
        </authorList>
    </citation>
    <scope>NUCLEOTIDE SEQUENCE</scope>
</reference>
<dbReference type="AlphaFoldDB" id="A0A8S3QMS9"/>
<dbReference type="Gene3D" id="3.40.50.300">
    <property type="entry name" value="P-loop containing nucleotide triphosphate hydrolases"/>
    <property type="match status" value="2"/>
</dbReference>
<dbReference type="SUPFAM" id="SSF52540">
    <property type="entry name" value="P-loop containing nucleoside triphosphate hydrolases"/>
    <property type="match status" value="1"/>
</dbReference>
<evidence type="ECO:0000256" key="2">
    <source>
        <dbReference type="ARBA" id="ARBA00022741"/>
    </source>
</evidence>